<evidence type="ECO:0000313" key="4">
    <source>
        <dbReference type="EMBL" id="PSL02377.1"/>
    </source>
</evidence>
<evidence type="ECO:0000313" key="5">
    <source>
        <dbReference type="Proteomes" id="UP000243528"/>
    </source>
</evidence>
<dbReference type="Pfam" id="PF00144">
    <property type="entry name" value="Beta-lactamase"/>
    <property type="match status" value="1"/>
</dbReference>
<dbReference type="Proteomes" id="UP000243528">
    <property type="component" value="Unassembled WGS sequence"/>
</dbReference>
<evidence type="ECO:0000256" key="1">
    <source>
        <dbReference type="SAM" id="Phobius"/>
    </source>
</evidence>
<dbReference type="AlphaFoldDB" id="A0A2P8DYX5"/>
<dbReference type="PANTHER" id="PTHR46825:SF9">
    <property type="entry name" value="BETA-LACTAMASE-RELATED DOMAIN-CONTAINING PROTEIN"/>
    <property type="match status" value="1"/>
</dbReference>
<keyword evidence="2" id="KW-0732">Signal</keyword>
<dbReference type="SUPFAM" id="SSF56601">
    <property type="entry name" value="beta-lactamase/transpeptidase-like"/>
    <property type="match status" value="1"/>
</dbReference>
<dbReference type="RefSeq" id="WP_165358670.1">
    <property type="nucleotide sequence ID" value="NZ_PYGE01000010.1"/>
</dbReference>
<dbReference type="Gene3D" id="3.40.710.10">
    <property type="entry name" value="DD-peptidase/beta-lactamase superfamily"/>
    <property type="match status" value="1"/>
</dbReference>
<evidence type="ECO:0000259" key="3">
    <source>
        <dbReference type="Pfam" id="PF00144"/>
    </source>
</evidence>
<dbReference type="PANTHER" id="PTHR46825">
    <property type="entry name" value="D-ALANYL-D-ALANINE-CARBOXYPEPTIDASE/ENDOPEPTIDASE AMPH"/>
    <property type="match status" value="1"/>
</dbReference>
<dbReference type="InterPro" id="IPR001466">
    <property type="entry name" value="Beta-lactam-related"/>
</dbReference>
<name>A0A2P8DYX5_9ACTN</name>
<evidence type="ECO:0000256" key="2">
    <source>
        <dbReference type="SAM" id="SignalP"/>
    </source>
</evidence>
<feature type="transmembrane region" description="Helical" evidence="1">
    <location>
        <begin position="421"/>
        <end position="444"/>
    </location>
</feature>
<feature type="chain" id="PRO_5015136071" evidence="2">
    <location>
        <begin position="22"/>
        <end position="496"/>
    </location>
</feature>
<gene>
    <name evidence="4" type="ORF">CLV30_11030</name>
</gene>
<feature type="domain" description="Beta-lactamase-related" evidence="3">
    <location>
        <begin position="39"/>
        <end position="360"/>
    </location>
</feature>
<reference evidence="4 5" key="1">
    <citation type="submission" date="2018-03" db="EMBL/GenBank/DDBJ databases">
        <title>Genomic Encyclopedia of Archaeal and Bacterial Type Strains, Phase II (KMG-II): from individual species to whole genera.</title>
        <authorList>
            <person name="Goeker M."/>
        </authorList>
    </citation>
    <scope>NUCLEOTIDE SEQUENCE [LARGE SCALE GENOMIC DNA]</scope>
    <source>
        <strain evidence="4 5">DSM 45211</strain>
    </source>
</reference>
<accession>A0A2P8DYX5</accession>
<dbReference type="InterPro" id="IPR012338">
    <property type="entry name" value="Beta-lactam/transpept-like"/>
</dbReference>
<sequence length="496" mass="52047">MPLHVTASAVLGLSLTVGASATVGTTASPPQTRETTTADFLARRMAESGVPGMAYAIVGADGIHEMGAWGTDGDGDDVTTDTPFLWGSVSKPVTATAVMTLVEDGTVDLGEPVRTYLPAFRLADTDAARQVTVRHLLTQTSGIPEGTGVTDRFGQDGDPYRSAVAGLADVEPKFAPGTRHEYASENYLVLGALVEAVSGMSYTRYLRENVLGPLDMDGAVTSPEGADQRLPAGHRYVAGQAVAFDAPYDPTGPSYGYLGGTITDLAHFAVAQLAEGRYGDSRVLDAGTVSRMQQGTAHISDTHCYGLGWRDDDRNTDLGTSTVWHLGAAPGYQAGVVLLPEKELGIVVLQNVYGFFQDSELAAAQLGAARILAGGDPAERSGGAAYPALLAGLTVLVAALAALTGWSLWRPRRDRHARSRARLAITTVSWCVSCAAVAFAAGVLLPWSVGTDLGVMPLYAPDVAWLLVAVVITASALALTRLGVALVRWRRPRVAR</sequence>
<keyword evidence="5" id="KW-1185">Reference proteome</keyword>
<keyword evidence="1" id="KW-1133">Transmembrane helix</keyword>
<comment type="caution">
    <text evidence="4">The sequence shown here is derived from an EMBL/GenBank/DDBJ whole genome shotgun (WGS) entry which is preliminary data.</text>
</comment>
<dbReference type="InterPro" id="IPR050491">
    <property type="entry name" value="AmpC-like"/>
</dbReference>
<organism evidence="4 5">
    <name type="scientific">Haloactinopolyspora alba</name>
    <dbReference type="NCBI Taxonomy" id="648780"/>
    <lineage>
        <taxon>Bacteria</taxon>
        <taxon>Bacillati</taxon>
        <taxon>Actinomycetota</taxon>
        <taxon>Actinomycetes</taxon>
        <taxon>Jiangellales</taxon>
        <taxon>Jiangellaceae</taxon>
        <taxon>Haloactinopolyspora</taxon>
    </lineage>
</organism>
<keyword evidence="1" id="KW-0472">Membrane</keyword>
<protein>
    <submittedName>
        <fullName evidence="4">CubicO group peptidase (Beta-lactamase class C family)</fullName>
    </submittedName>
</protein>
<feature type="transmembrane region" description="Helical" evidence="1">
    <location>
        <begin position="386"/>
        <end position="409"/>
    </location>
</feature>
<dbReference type="EMBL" id="PYGE01000010">
    <property type="protein sequence ID" value="PSL02377.1"/>
    <property type="molecule type" value="Genomic_DNA"/>
</dbReference>
<proteinExistence type="predicted"/>
<feature type="transmembrane region" description="Helical" evidence="1">
    <location>
        <begin position="464"/>
        <end position="487"/>
    </location>
</feature>
<feature type="signal peptide" evidence="2">
    <location>
        <begin position="1"/>
        <end position="21"/>
    </location>
</feature>
<keyword evidence="1" id="KW-0812">Transmembrane</keyword>